<feature type="chain" id="PRO_5007119011" evidence="4">
    <location>
        <begin position="24"/>
        <end position="260"/>
    </location>
</feature>
<dbReference type="EMBL" id="LEKV01004507">
    <property type="protein sequence ID" value="KVH94890.1"/>
    <property type="molecule type" value="Genomic_DNA"/>
</dbReference>
<dbReference type="Gene3D" id="3.40.50.1000">
    <property type="entry name" value="HAD superfamily/HAD-like"/>
    <property type="match status" value="1"/>
</dbReference>
<gene>
    <name evidence="5" type="ORF">Ccrd_003036</name>
</gene>
<keyword evidence="6" id="KW-1185">Reference proteome</keyword>
<evidence type="ECO:0000313" key="6">
    <source>
        <dbReference type="Proteomes" id="UP000243975"/>
    </source>
</evidence>
<dbReference type="InterPro" id="IPR005519">
    <property type="entry name" value="Acid_phosphat_B-like"/>
</dbReference>
<dbReference type="GO" id="GO:0003993">
    <property type="term" value="F:acid phosphatase activity"/>
    <property type="evidence" value="ECO:0007669"/>
    <property type="project" value="InterPro"/>
</dbReference>
<dbReference type="Pfam" id="PF03767">
    <property type="entry name" value="Acid_phosphat_B"/>
    <property type="match status" value="1"/>
</dbReference>
<dbReference type="SUPFAM" id="SSF56784">
    <property type="entry name" value="HAD-like"/>
    <property type="match status" value="1"/>
</dbReference>
<organism evidence="5 6">
    <name type="scientific">Cynara cardunculus var. scolymus</name>
    <name type="common">Globe artichoke</name>
    <name type="synonym">Cynara scolymus</name>
    <dbReference type="NCBI Taxonomy" id="59895"/>
    <lineage>
        <taxon>Eukaryota</taxon>
        <taxon>Viridiplantae</taxon>
        <taxon>Streptophyta</taxon>
        <taxon>Embryophyta</taxon>
        <taxon>Tracheophyta</taxon>
        <taxon>Spermatophyta</taxon>
        <taxon>Magnoliopsida</taxon>
        <taxon>eudicotyledons</taxon>
        <taxon>Gunneridae</taxon>
        <taxon>Pentapetalae</taxon>
        <taxon>asterids</taxon>
        <taxon>campanulids</taxon>
        <taxon>Asterales</taxon>
        <taxon>Asteraceae</taxon>
        <taxon>Carduoideae</taxon>
        <taxon>Cardueae</taxon>
        <taxon>Carduinae</taxon>
        <taxon>Cynara</taxon>
    </lineage>
</organism>
<dbReference type="PANTHER" id="PTHR31284">
    <property type="entry name" value="ACID PHOSPHATASE-LIKE PROTEIN"/>
    <property type="match status" value="1"/>
</dbReference>
<dbReference type="OrthoDB" id="59415at2759"/>
<feature type="signal peptide" evidence="4">
    <location>
        <begin position="1"/>
        <end position="23"/>
    </location>
</feature>
<evidence type="ECO:0000256" key="2">
    <source>
        <dbReference type="ARBA" id="ARBA00023180"/>
    </source>
</evidence>
<evidence type="ECO:0000313" key="5">
    <source>
        <dbReference type="EMBL" id="KVH94890.1"/>
    </source>
</evidence>
<dbReference type="InterPro" id="IPR023214">
    <property type="entry name" value="HAD_sf"/>
</dbReference>
<protein>
    <submittedName>
        <fullName evidence="5">Acid phosphatase (Class B)</fullName>
    </submittedName>
</protein>
<evidence type="ECO:0000256" key="3">
    <source>
        <dbReference type="PIRNR" id="PIRNR002674"/>
    </source>
</evidence>
<dbReference type="InterPro" id="IPR036412">
    <property type="entry name" value="HAD-like_sf"/>
</dbReference>
<sequence>MIFNTMKRQVLFLILVLSRTVTSTKKFDHSSLRIDGRMVELSLSYCLSWRLAVETNNIKGWRTIPIQCLHHVEAYMIGGQYESDLDLIVDHISSYIDDIILSDDGLDAWILDVDDTCLSNIFYYKGKRFGVDPYDPQAFKEWASRGICPAIPSILRLFFKLIERGFKVFLITGRDETTFAQPTLHNLHFQGFFGFERLILRSEAYKGQSGMVYKSEIRRKLVEEEGFRIWGNVGDQWSDLHGQFLANASFKLPNPMYFVP</sequence>
<dbReference type="InterPro" id="IPR014403">
    <property type="entry name" value="APS1/VSP"/>
</dbReference>
<dbReference type="OMA" id="HYHESGE"/>
<dbReference type="STRING" id="59895.A0A103XQ73"/>
<dbReference type="AlphaFoldDB" id="A0A103XQ73"/>
<evidence type="ECO:0000256" key="1">
    <source>
        <dbReference type="ARBA" id="ARBA00022729"/>
    </source>
</evidence>
<dbReference type="PIRSF" id="PIRSF002674">
    <property type="entry name" value="VSP"/>
    <property type="match status" value="1"/>
</dbReference>
<dbReference type="InterPro" id="IPR010028">
    <property type="entry name" value="Acid_phosphatase_pln"/>
</dbReference>
<keyword evidence="2" id="KW-0325">Glycoprotein</keyword>
<dbReference type="PANTHER" id="PTHR31284:SF9">
    <property type="entry name" value="HAD SUPERFAMILY, SUBFAMILY IIIB ACID PHOSPHATASE"/>
    <property type="match status" value="1"/>
</dbReference>
<dbReference type="CDD" id="cd07535">
    <property type="entry name" value="HAD_VSP"/>
    <property type="match status" value="1"/>
</dbReference>
<comment type="caution">
    <text evidence="5">The sequence shown here is derived from an EMBL/GenBank/DDBJ whole genome shotgun (WGS) entry which is preliminary data.</text>
</comment>
<proteinExistence type="inferred from homology"/>
<accession>A0A103XQ73</accession>
<name>A0A103XQ73_CYNCS</name>
<reference evidence="5 6" key="1">
    <citation type="journal article" date="2016" name="Sci. Rep.">
        <title>The genome sequence of the outbreeding globe artichoke constructed de novo incorporating a phase-aware low-pass sequencing strategy of F1 progeny.</title>
        <authorList>
            <person name="Scaglione D."/>
            <person name="Reyes-Chin-Wo S."/>
            <person name="Acquadro A."/>
            <person name="Froenicke L."/>
            <person name="Portis E."/>
            <person name="Beitel C."/>
            <person name="Tirone M."/>
            <person name="Mauro R."/>
            <person name="Lo Monaco A."/>
            <person name="Mauromicale G."/>
            <person name="Faccioli P."/>
            <person name="Cattivelli L."/>
            <person name="Rieseberg L."/>
            <person name="Michelmore R."/>
            <person name="Lanteri S."/>
        </authorList>
    </citation>
    <scope>NUCLEOTIDE SEQUENCE [LARGE SCALE GENOMIC DNA]</scope>
    <source>
        <strain evidence="5">2C</strain>
    </source>
</reference>
<keyword evidence="1 4" id="KW-0732">Signal</keyword>
<dbReference type="NCBIfam" id="TIGR01675">
    <property type="entry name" value="plant-AP"/>
    <property type="match status" value="1"/>
</dbReference>
<comment type="similarity">
    <text evidence="3">Belongs to the APS1/VSP family.</text>
</comment>
<dbReference type="Gramene" id="KVH94890">
    <property type="protein sequence ID" value="KVH94890"/>
    <property type="gene ID" value="Ccrd_003036"/>
</dbReference>
<dbReference type="Proteomes" id="UP000243975">
    <property type="component" value="Unassembled WGS sequence"/>
</dbReference>
<evidence type="ECO:0000256" key="4">
    <source>
        <dbReference type="SAM" id="SignalP"/>
    </source>
</evidence>